<dbReference type="OrthoDB" id="109999at2"/>
<dbReference type="EMBL" id="FNTI01000001">
    <property type="protein sequence ID" value="SEC81782.1"/>
    <property type="molecule type" value="Genomic_DNA"/>
</dbReference>
<dbReference type="AlphaFoldDB" id="A0A1M6WFJ2"/>
<organism evidence="2 3">
    <name type="scientific">Bradyrhizobium lablabi</name>
    <dbReference type="NCBI Taxonomy" id="722472"/>
    <lineage>
        <taxon>Bacteria</taxon>
        <taxon>Pseudomonadati</taxon>
        <taxon>Pseudomonadota</taxon>
        <taxon>Alphaproteobacteria</taxon>
        <taxon>Hyphomicrobiales</taxon>
        <taxon>Nitrobacteraceae</taxon>
        <taxon>Bradyrhizobium</taxon>
    </lineage>
</organism>
<name>A0A1M6WFJ2_9BRAD</name>
<dbReference type="Proteomes" id="UP000183208">
    <property type="component" value="Unassembled WGS sequence"/>
</dbReference>
<evidence type="ECO:0000313" key="2">
    <source>
        <dbReference type="EMBL" id="SEC81782.1"/>
    </source>
</evidence>
<evidence type="ECO:0000256" key="1">
    <source>
        <dbReference type="SAM" id="MobiDB-lite"/>
    </source>
</evidence>
<gene>
    <name evidence="2" type="ORF">SAMN05444171_2330</name>
</gene>
<feature type="compositionally biased region" description="Basic and acidic residues" evidence="1">
    <location>
        <begin position="27"/>
        <end position="36"/>
    </location>
</feature>
<reference evidence="2 3" key="1">
    <citation type="submission" date="2016-10" db="EMBL/GenBank/DDBJ databases">
        <authorList>
            <person name="de Groot N.N."/>
        </authorList>
    </citation>
    <scope>NUCLEOTIDE SEQUENCE [LARGE SCALE GENOMIC DNA]</scope>
    <source>
        <strain evidence="2 3">GAS522</strain>
    </source>
</reference>
<evidence type="ECO:0000313" key="3">
    <source>
        <dbReference type="Proteomes" id="UP000183208"/>
    </source>
</evidence>
<dbReference type="RefSeq" id="WP_143039686.1">
    <property type="nucleotide sequence ID" value="NZ_FNTI01000001.1"/>
</dbReference>
<sequence length="116" mass="12531">MSGAESSTANLFLSDANLLLGEPSDATGDHDYRDVPARTCRRRHRNQTTGRGDAALNAQDRTHLHRAIINADRCMLLQPAAGRATHLAIDATEASAIFELIAERLKEPGIETPASI</sequence>
<feature type="region of interest" description="Disordered" evidence="1">
    <location>
        <begin position="23"/>
        <end position="54"/>
    </location>
</feature>
<protein>
    <submittedName>
        <fullName evidence="2">Uncharacterized protein</fullName>
    </submittedName>
</protein>
<proteinExistence type="predicted"/>
<accession>A0A1M6WFJ2</accession>